<reference evidence="1" key="1">
    <citation type="journal article" date="2015" name="Nature">
        <title>Complex archaea that bridge the gap between prokaryotes and eukaryotes.</title>
        <authorList>
            <person name="Spang A."/>
            <person name="Saw J.H."/>
            <person name="Jorgensen S.L."/>
            <person name="Zaremba-Niedzwiedzka K."/>
            <person name="Martijn J."/>
            <person name="Lind A.E."/>
            <person name="van Eijk R."/>
            <person name="Schleper C."/>
            <person name="Guy L."/>
            <person name="Ettema T.J."/>
        </authorList>
    </citation>
    <scope>NUCLEOTIDE SEQUENCE</scope>
</reference>
<protein>
    <recommendedName>
        <fullName evidence="2">Fibronectin type-III domain-containing protein</fullName>
    </recommendedName>
</protein>
<dbReference type="AlphaFoldDB" id="A0A0F9FVH3"/>
<organism evidence="1">
    <name type="scientific">marine sediment metagenome</name>
    <dbReference type="NCBI Taxonomy" id="412755"/>
    <lineage>
        <taxon>unclassified sequences</taxon>
        <taxon>metagenomes</taxon>
        <taxon>ecological metagenomes</taxon>
    </lineage>
</organism>
<evidence type="ECO:0000313" key="1">
    <source>
        <dbReference type="EMBL" id="KKL90283.1"/>
    </source>
</evidence>
<name>A0A0F9FVH3_9ZZZZ</name>
<dbReference type="EMBL" id="LAZR01020050">
    <property type="protein sequence ID" value="KKL90283.1"/>
    <property type="molecule type" value="Genomic_DNA"/>
</dbReference>
<evidence type="ECO:0008006" key="2">
    <source>
        <dbReference type="Google" id="ProtNLM"/>
    </source>
</evidence>
<gene>
    <name evidence="1" type="ORF">LCGC14_1906240</name>
</gene>
<comment type="caution">
    <text evidence="1">The sequence shown here is derived from an EMBL/GenBank/DDBJ whole genome shotgun (WGS) entry which is preliminary data.</text>
</comment>
<proteinExistence type="predicted"/>
<sequence length="145" mass="15500">MKKFIIGLLLLALVMCGLTAQTVYYTDQATISWDAVTELTDDGPVVGVVEYEVYRTPYPVMDGQNPAAHTLEGTVSSTALDVNLPNDGVSYAYGVRTKLTTDGGATVLYSNLNWSDVNGLSTPDPFLYRHPATVSPKAPQGLAGN</sequence>
<accession>A0A0F9FVH3</accession>